<keyword evidence="1" id="KW-0808">Transferase</keyword>
<proteinExistence type="predicted"/>
<dbReference type="Proteomes" id="UP000186549">
    <property type="component" value="Unassembled WGS sequence"/>
</dbReference>
<dbReference type="InterPro" id="IPR051159">
    <property type="entry name" value="Hexapeptide_acetyltransf"/>
</dbReference>
<dbReference type="InterPro" id="IPR011004">
    <property type="entry name" value="Trimer_LpxA-like_sf"/>
</dbReference>
<dbReference type="Pfam" id="PF14602">
    <property type="entry name" value="Hexapep_2"/>
    <property type="match status" value="1"/>
</dbReference>
<organism evidence="1 2">
    <name type="scientific">Bacteroides uniformis</name>
    <dbReference type="NCBI Taxonomy" id="820"/>
    <lineage>
        <taxon>Bacteria</taxon>
        <taxon>Pseudomonadati</taxon>
        <taxon>Bacteroidota</taxon>
        <taxon>Bacteroidia</taxon>
        <taxon>Bacteroidales</taxon>
        <taxon>Bacteroidaceae</taxon>
        <taxon>Bacteroides</taxon>
    </lineage>
</organism>
<comment type="caution">
    <text evidence="1">The sequence shown here is derived from an EMBL/GenBank/DDBJ whole genome shotgun (WGS) entry which is preliminary data.</text>
</comment>
<dbReference type="PANTHER" id="PTHR23416">
    <property type="entry name" value="SIALIC ACID SYNTHASE-RELATED"/>
    <property type="match status" value="1"/>
</dbReference>
<sequence>MLLFVYYGFAQYLPSSYLPLIGRLFNLIRILCVKGIFKKCGKISTIDRCAYLGNGFDVEIGDYSGIGANCFLPNNIKIGKYVMMAPEVFIAKNNHRFDKTATPMCFQGASENGITIIEDDCWIGRRVIMTPGRHIKKGSIIATGSVLTKDFDEYSIIGGNPAKLIKKRIYKMEEK</sequence>
<dbReference type="Gene3D" id="2.160.10.10">
    <property type="entry name" value="Hexapeptide repeat proteins"/>
    <property type="match status" value="1"/>
</dbReference>
<evidence type="ECO:0000313" key="2">
    <source>
        <dbReference type="Proteomes" id="UP000186549"/>
    </source>
</evidence>
<dbReference type="SUPFAM" id="SSF51161">
    <property type="entry name" value="Trimeric LpxA-like enzymes"/>
    <property type="match status" value="1"/>
</dbReference>
<protein>
    <submittedName>
        <fullName evidence="1">Maltose acetyltransferase</fullName>
    </submittedName>
</protein>
<dbReference type="CDD" id="cd04647">
    <property type="entry name" value="LbH_MAT_like"/>
    <property type="match status" value="1"/>
</dbReference>
<evidence type="ECO:0000313" key="1">
    <source>
        <dbReference type="EMBL" id="OKZ31792.1"/>
    </source>
</evidence>
<dbReference type="InterPro" id="IPR001451">
    <property type="entry name" value="Hexapep"/>
</dbReference>
<dbReference type="GO" id="GO:0016740">
    <property type="term" value="F:transferase activity"/>
    <property type="evidence" value="ECO:0007669"/>
    <property type="project" value="UniProtKB-KW"/>
</dbReference>
<accession>A0A1Q6HYZ5</accession>
<gene>
    <name evidence="1" type="ORF">BHV79_12630</name>
</gene>
<dbReference type="EMBL" id="MNQU01000244">
    <property type="protein sequence ID" value="OKZ31792.1"/>
    <property type="molecule type" value="Genomic_DNA"/>
</dbReference>
<name>A0A1Q6HYZ5_BACUN</name>
<dbReference type="AlphaFoldDB" id="A0A1Q6HYZ5"/>
<reference evidence="1 2" key="1">
    <citation type="journal article" date="2016" name="Nat. Biotechnol.">
        <title>Measurement of bacterial replication rates in microbial communities.</title>
        <authorList>
            <person name="Brown C.T."/>
            <person name="Olm M.R."/>
            <person name="Thomas B.C."/>
            <person name="Banfield J.F."/>
        </authorList>
    </citation>
    <scope>NUCLEOTIDE SEQUENCE [LARGE SCALE GENOMIC DNA]</scope>
    <source>
        <strain evidence="1">45_41</strain>
    </source>
</reference>